<keyword evidence="1" id="KW-0472">Membrane</keyword>
<evidence type="ECO:0000256" key="1">
    <source>
        <dbReference type="SAM" id="Phobius"/>
    </source>
</evidence>
<feature type="transmembrane region" description="Helical" evidence="1">
    <location>
        <begin position="310"/>
        <end position="335"/>
    </location>
</feature>
<name>A0A7L5BVW4_9RHOB</name>
<evidence type="ECO:0000313" key="2">
    <source>
        <dbReference type="EMBL" id="QIE54014.1"/>
    </source>
</evidence>
<evidence type="ECO:0000313" key="3">
    <source>
        <dbReference type="Proteomes" id="UP000503336"/>
    </source>
</evidence>
<organism evidence="2 3">
    <name type="scientific">Pikeienuella piscinae</name>
    <dbReference type="NCBI Taxonomy" id="2748098"/>
    <lineage>
        <taxon>Bacteria</taxon>
        <taxon>Pseudomonadati</taxon>
        <taxon>Pseudomonadota</taxon>
        <taxon>Alphaproteobacteria</taxon>
        <taxon>Rhodobacterales</taxon>
        <taxon>Paracoccaceae</taxon>
        <taxon>Pikeienuella</taxon>
    </lineage>
</organism>
<keyword evidence="1" id="KW-1133">Transmembrane helix</keyword>
<dbReference type="AlphaFoldDB" id="A0A7L5BVW4"/>
<keyword evidence="1" id="KW-0812">Transmembrane</keyword>
<reference evidence="2 3" key="1">
    <citation type="submission" date="2020-02" db="EMBL/GenBank/DDBJ databases">
        <title>complete genome sequence of Rhodobacteraceae bacterium.</title>
        <authorList>
            <person name="Park J."/>
            <person name="Kim Y.-S."/>
            <person name="Kim K.-H."/>
        </authorList>
    </citation>
    <scope>NUCLEOTIDE SEQUENCE [LARGE SCALE GENOMIC DNA]</scope>
    <source>
        <strain evidence="2 3">RR4-56</strain>
    </source>
</reference>
<dbReference type="Proteomes" id="UP000503336">
    <property type="component" value="Chromosome"/>
</dbReference>
<feature type="transmembrane region" description="Helical" evidence="1">
    <location>
        <begin position="247"/>
        <end position="272"/>
    </location>
</feature>
<keyword evidence="3" id="KW-1185">Reference proteome</keyword>
<protein>
    <submittedName>
        <fullName evidence="2">Uncharacterized protein</fullName>
    </submittedName>
</protein>
<feature type="transmembrane region" description="Helical" evidence="1">
    <location>
        <begin position="208"/>
        <end position="227"/>
    </location>
</feature>
<sequence>MDKAAAIDAIRASAKLALRADINRLMTTKFERRSHRVEALKRVKETETRLEAILASTATPEARGAAAKQAEDAVDAVVLEAVRLSLSTTASIDVRAAQIEAIHSHDAERRAEIAAIDRAPAPAQAAADMLEKAGKAMRALRTLASDPKKYFTLAEQYWNKAVLTMARKLRVGSLARLTLNVSERLLDAIDRNLALSANRVSAAAVGRFLGVVGAGLLVVNVVIRTVADSSRWATALAKSGLPVAASLALGAVITGEAMMTLAVAVHAAYATFWATSVTVVSSEIVTLSVAGTVVEGASVAAGATAGAPPVAAVILATGVVIALGVAITALVDFLIDTWFGGEIPPSMMVAMQQPMATTMARQMASPMFRSMSG</sequence>
<dbReference type="RefSeq" id="WP_165093616.1">
    <property type="nucleotide sequence ID" value="NZ_CP049056.1"/>
</dbReference>
<dbReference type="KEGG" id="hdh:G5B40_00300"/>
<proteinExistence type="predicted"/>
<gene>
    <name evidence="2" type="ORF">G5B40_00300</name>
</gene>
<accession>A0A7L5BVW4</accession>
<dbReference type="EMBL" id="CP049056">
    <property type="protein sequence ID" value="QIE54014.1"/>
    <property type="molecule type" value="Genomic_DNA"/>
</dbReference>